<feature type="chain" id="PRO_5047020001" evidence="1">
    <location>
        <begin position="24"/>
        <end position="137"/>
    </location>
</feature>
<accession>A0ABT5UGX5</accession>
<dbReference type="Proteomes" id="UP001528823">
    <property type="component" value="Unassembled WGS sequence"/>
</dbReference>
<proteinExistence type="predicted"/>
<protein>
    <submittedName>
        <fullName evidence="2">Uncharacterized protein</fullName>
    </submittedName>
</protein>
<sequence>MKKLSLFFTAITLSLATAQSVNASSLYEEGISSESLIEVNADNNFNTPTPTGRYFVLSHVAFQGKPDKRFGWPTYVGSFDDAIRLARQHNIVAFHYYVNGDSSATGAMYPFYSITGYEAREGNRQTVGVVMERKTVH</sequence>
<comment type="caution">
    <text evidence="2">The sequence shown here is derived from an EMBL/GenBank/DDBJ whole genome shotgun (WGS) entry which is preliminary data.</text>
</comment>
<organism evidence="2 3">
    <name type="scientific">Spartinivicinus poritis</name>
    <dbReference type="NCBI Taxonomy" id="2994640"/>
    <lineage>
        <taxon>Bacteria</taxon>
        <taxon>Pseudomonadati</taxon>
        <taxon>Pseudomonadota</taxon>
        <taxon>Gammaproteobacteria</taxon>
        <taxon>Oceanospirillales</taxon>
        <taxon>Zooshikellaceae</taxon>
        <taxon>Spartinivicinus</taxon>
    </lineage>
</organism>
<feature type="signal peptide" evidence="1">
    <location>
        <begin position="1"/>
        <end position="23"/>
    </location>
</feature>
<reference evidence="2 3" key="1">
    <citation type="submission" date="2022-11" db="EMBL/GenBank/DDBJ databases">
        <title>Spartinivicinus poritis sp. nov., isolated from scleractinian coral Porites lutea.</title>
        <authorList>
            <person name="Zhang G."/>
            <person name="Cai L."/>
            <person name="Wei Q."/>
        </authorList>
    </citation>
    <scope>NUCLEOTIDE SEQUENCE [LARGE SCALE GENOMIC DNA]</scope>
    <source>
        <strain evidence="2 3">A2-2</strain>
    </source>
</reference>
<gene>
    <name evidence="2" type="ORF">ORQ98_20315</name>
</gene>
<dbReference type="EMBL" id="JAPMOU010000032">
    <property type="protein sequence ID" value="MDE1464309.1"/>
    <property type="molecule type" value="Genomic_DNA"/>
</dbReference>
<keyword evidence="1" id="KW-0732">Signal</keyword>
<evidence type="ECO:0000313" key="2">
    <source>
        <dbReference type="EMBL" id="MDE1464309.1"/>
    </source>
</evidence>
<evidence type="ECO:0000313" key="3">
    <source>
        <dbReference type="Proteomes" id="UP001528823"/>
    </source>
</evidence>
<keyword evidence="3" id="KW-1185">Reference proteome</keyword>
<name>A0ABT5UGX5_9GAMM</name>
<dbReference type="RefSeq" id="WP_274690637.1">
    <property type="nucleotide sequence ID" value="NZ_JAPMOU010000032.1"/>
</dbReference>
<evidence type="ECO:0000256" key="1">
    <source>
        <dbReference type="SAM" id="SignalP"/>
    </source>
</evidence>